<reference evidence="1 2" key="1">
    <citation type="submission" date="2018-11" db="EMBL/GenBank/DDBJ databases">
        <title>Complete genome sequence of Leptospira kmetyi isolate LS 001/16 from soil sample associated with a leptospirosis patient in Kelantan.</title>
        <authorList>
            <person name="Muhammad Yusoff F."/>
            <person name="Muhammad Yusoff S."/>
            <person name="Ahmad M.N."/>
            <person name="Yusof N.Y."/>
            <person name="Aziah I."/>
        </authorList>
    </citation>
    <scope>NUCLEOTIDE SEQUENCE [LARGE SCALE GENOMIC DNA]</scope>
    <source>
        <strain evidence="1 2">LS 001/16</strain>
    </source>
</reference>
<evidence type="ECO:0000313" key="2">
    <source>
        <dbReference type="Proteomes" id="UP000276407"/>
    </source>
</evidence>
<dbReference type="AlphaFoldDB" id="A0AAD0US81"/>
<evidence type="ECO:0000313" key="1">
    <source>
        <dbReference type="EMBL" id="AYV57711.1"/>
    </source>
</evidence>
<organism evidence="1 2">
    <name type="scientific">Leptospira kmetyi</name>
    <dbReference type="NCBI Taxonomy" id="408139"/>
    <lineage>
        <taxon>Bacteria</taxon>
        <taxon>Pseudomonadati</taxon>
        <taxon>Spirochaetota</taxon>
        <taxon>Spirochaetia</taxon>
        <taxon>Leptospirales</taxon>
        <taxon>Leptospiraceae</taxon>
        <taxon>Leptospira</taxon>
    </lineage>
</organism>
<evidence type="ECO:0008006" key="3">
    <source>
        <dbReference type="Google" id="ProtNLM"/>
    </source>
</evidence>
<dbReference type="Proteomes" id="UP000276407">
    <property type="component" value="Chromosome 2"/>
</dbReference>
<dbReference type="KEGG" id="lkm:EFP84_18915"/>
<gene>
    <name evidence="1" type="ORF">EFP84_18915</name>
</gene>
<dbReference type="RefSeq" id="WP_123180433.1">
    <property type="nucleotide sequence ID" value="NZ_CP033615.1"/>
</dbReference>
<dbReference type="Pfam" id="PF13289">
    <property type="entry name" value="SIR2_2"/>
    <property type="match status" value="1"/>
</dbReference>
<accession>A0AAD0US81</accession>
<name>A0AAD0US81_9LEPT</name>
<protein>
    <recommendedName>
        <fullName evidence="3">SIR2-like domain-containing protein</fullName>
    </recommendedName>
</protein>
<sequence length="344" mass="40001">MEKKVFILGAGVSALVGIPTMQNFVSRSKDLYASNRNKYKDFEKVYSLMDQLDSVRRYLNIDLQNIESVLSVLEMDQWLGDNDSEIALYKEYIKTVIKENTNEIYTPNSQKEESPITGRSALAESSNAIYGKNYTYLIAFICCIFEIDIKFNYSEFSIIKSISFQYKNNNLSRNSIVTFNYDLTIEKIFDYMISNGLDTKKSDFILENYLVKIHGSINTDIILPSWSKGKDEDFRETWIKASQEIRDANHIIFLGFSMPQSDSYLKYFIGSALKKCFNLKSISSITLDNDGNTMKRFQETFKNFNNFRFASMNLSDYFLNIFFPEMSLDNIDDDRFLARHNSLF</sequence>
<dbReference type="EMBL" id="CP033615">
    <property type="protein sequence ID" value="AYV57711.1"/>
    <property type="molecule type" value="Genomic_DNA"/>
</dbReference>
<proteinExistence type="predicted"/>